<reference evidence="1" key="1">
    <citation type="submission" date="2014-09" db="EMBL/GenBank/DDBJ databases">
        <authorList>
            <person name="Magalhaes I.L.F."/>
            <person name="Oliveira U."/>
            <person name="Santos F.R."/>
            <person name="Vidigal T.H.D.A."/>
            <person name="Brescovit A.D."/>
            <person name="Santos A.J."/>
        </authorList>
    </citation>
    <scope>NUCLEOTIDE SEQUENCE</scope>
    <source>
        <tissue evidence="1">Shoot tissue taken approximately 20 cm above the soil surface</tissue>
    </source>
</reference>
<proteinExistence type="predicted"/>
<organism evidence="1">
    <name type="scientific">Arundo donax</name>
    <name type="common">Giant reed</name>
    <name type="synonym">Donax arundinaceus</name>
    <dbReference type="NCBI Taxonomy" id="35708"/>
    <lineage>
        <taxon>Eukaryota</taxon>
        <taxon>Viridiplantae</taxon>
        <taxon>Streptophyta</taxon>
        <taxon>Embryophyta</taxon>
        <taxon>Tracheophyta</taxon>
        <taxon>Spermatophyta</taxon>
        <taxon>Magnoliopsida</taxon>
        <taxon>Liliopsida</taxon>
        <taxon>Poales</taxon>
        <taxon>Poaceae</taxon>
        <taxon>PACMAD clade</taxon>
        <taxon>Arundinoideae</taxon>
        <taxon>Arundineae</taxon>
        <taxon>Arundo</taxon>
    </lineage>
</organism>
<accession>A0A0A8XWY1</accession>
<sequence>MYQKNEHLQILYAPGTCNMVAHELSKMGSNLGPGGVLLWPDSVPNDVIPFVTADRSVHG</sequence>
<dbReference type="AlphaFoldDB" id="A0A0A8XWY1"/>
<dbReference type="EMBL" id="GBRH01280750">
    <property type="protein sequence ID" value="JAD17145.1"/>
    <property type="molecule type" value="Transcribed_RNA"/>
</dbReference>
<reference evidence="1" key="2">
    <citation type="journal article" date="2015" name="Data Brief">
        <title>Shoot transcriptome of the giant reed, Arundo donax.</title>
        <authorList>
            <person name="Barrero R.A."/>
            <person name="Guerrero F.D."/>
            <person name="Moolhuijzen P."/>
            <person name="Goolsby J.A."/>
            <person name="Tidwell J."/>
            <person name="Bellgard S.E."/>
            <person name="Bellgard M.I."/>
        </authorList>
    </citation>
    <scope>NUCLEOTIDE SEQUENCE</scope>
    <source>
        <tissue evidence="1">Shoot tissue taken approximately 20 cm above the soil surface</tissue>
    </source>
</reference>
<name>A0A0A8XWY1_ARUDO</name>
<protein>
    <submittedName>
        <fullName evidence="1">Uncharacterized protein</fullName>
    </submittedName>
</protein>
<evidence type="ECO:0000313" key="1">
    <source>
        <dbReference type="EMBL" id="JAD17145.1"/>
    </source>
</evidence>